<dbReference type="InterPro" id="IPR050229">
    <property type="entry name" value="GlpE_sulfurtransferase"/>
</dbReference>
<reference evidence="2 3" key="1">
    <citation type="submission" date="2021-06" db="EMBL/GenBank/DDBJ databases">
        <title>Bacillus sp. RD4P76, an endophyte from a halophyte.</title>
        <authorList>
            <person name="Sun J.-Q."/>
        </authorList>
    </citation>
    <scope>NUCLEOTIDE SEQUENCE [LARGE SCALE GENOMIC DNA]</scope>
    <source>
        <strain evidence="2 3">CGMCC 1.15917</strain>
    </source>
</reference>
<keyword evidence="3" id="KW-1185">Reference proteome</keyword>
<dbReference type="EMBL" id="JAHQCS010000169">
    <property type="protein sequence ID" value="MBU9714192.1"/>
    <property type="molecule type" value="Genomic_DNA"/>
</dbReference>
<evidence type="ECO:0000313" key="3">
    <source>
        <dbReference type="Proteomes" id="UP000784880"/>
    </source>
</evidence>
<proteinExistence type="predicted"/>
<dbReference type="InterPro" id="IPR001763">
    <property type="entry name" value="Rhodanese-like_dom"/>
</dbReference>
<evidence type="ECO:0000313" key="2">
    <source>
        <dbReference type="EMBL" id="MBU9714192.1"/>
    </source>
</evidence>
<feature type="domain" description="Rhodanese" evidence="1">
    <location>
        <begin position="43"/>
        <end position="128"/>
    </location>
</feature>
<sequence length="128" mass="14572">MKKMMIYTALLLFFISVMGCEMSSESEIQEISTSELAQLLKGDNQDYYFVDVREEDEYNETHIKEMVNVPLSTLDTEYSKIPEDKTVVIICRSGNRSLQAANLLKENGYKDLINVKGGMLKWDGEVTG</sequence>
<dbReference type="Proteomes" id="UP000784880">
    <property type="component" value="Unassembled WGS sequence"/>
</dbReference>
<gene>
    <name evidence="2" type="ORF">KS419_20860</name>
</gene>
<organism evidence="2 3">
    <name type="scientific">Evansella tamaricis</name>
    <dbReference type="NCBI Taxonomy" id="2069301"/>
    <lineage>
        <taxon>Bacteria</taxon>
        <taxon>Bacillati</taxon>
        <taxon>Bacillota</taxon>
        <taxon>Bacilli</taxon>
        <taxon>Bacillales</taxon>
        <taxon>Bacillaceae</taxon>
        <taxon>Evansella</taxon>
    </lineage>
</organism>
<dbReference type="CDD" id="cd00158">
    <property type="entry name" value="RHOD"/>
    <property type="match status" value="1"/>
</dbReference>
<dbReference type="PANTHER" id="PTHR43031:SF17">
    <property type="entry name" value="SULFURTRANSFERASE YTWF-RELATED"/>
    <property type="match status" value="1"/>
</dbReference>
<dbReference type="RefSeq" id="WP_217068557.1">
    <property type="nucleotide sequence ID" value="NZ_JAHQCS010000169.1"/>
</dbReference>
<dbReference type="PROSITE" id="PS51257">
    <property type="entry name" value="PROKAR_LIPOPROTEIN"/>
    <property type="match status" value="1"/>
</dbReference>
<name>A0ABS6JKK1_9BACI</name>
<dbReference type="PANTHER" id="PTHR43031">
    <property type="entry name" value="FAD-DEPENDENT OXIDOREDUCTASE"/>
    <property type="match status" value="1"/>
</dbReference>
<comment type="caution">
    <text evidence="2">The sequence shown here is derived from an EMBL/GenBank/DDBJ whole genome shotgun (WGS) entry which is preliminary data.</text>
</comment>
<protein>
    <submittedName>
        <fullName evidence="2">Rhodanese-like domain-containing protein</fullName>
    </submittedName>
</protein>
<evidence type="ECO:0000259" key="1">
    <source>
        <dbReference type="PROSITE" id="PS50206"/>
    </source>
</evidence>
<accession>A0ABS6JKK1</accession>
<dbReference type="SMART" id="SM00450">
    <property type="entry name" value="RHOD"/>
    <property type="match status" value="1"/>
</dbReference>
<dbReference type="PROSITE" id="PS50206">
    <property type="entry name" value="RHODANESE_3"/>
    <property type="match status" value="1"/>
</dbReference>
<dbReference type="Pfam" id="PF00581">
    <property type="entry name" value="Rhodanese"/>
    <property type="match status" value="1"/>
</dbReference>